<feature type="binding site" evidence="2">
    <location>
        <position position="235"/>
    </location>
    <ligand>
        <name>FAD</name>
        <dbReference type="ChEBI" id="CHEBI:57692"/>
    </ligand>
</feature>
<evidence type="ECO:0000256" key="1">
    <source>
        <dbReference type="ARBA" id="ARBA00010790"/>
    </source>
</evidence>
<dbReference type="InterPro" id="IPR000172">
    <property type="entry name" value="GMC_OxRdtase_N"/>
</dbReference>
<name>A0AAI8YL78_9PEZI</name>
<dbReference type="AlphaFoldDB" id="A0AAI8YL78"/>
<dbReference type="Gene3D" id="3.30.560.10">
    <property type="entry name" value="Glucose Oxidase, domain 3"/>
    <property type="match status" value="1"/>
</dbReference>
<comment type="caution">
    <text evidence="5">The sequence shown here is derived from an EMBL/GenBank/DDBJ whole genome shotgun (WGS) entry which is preliminary data.</text>
</comment>
<evidence type="ECO:0000313" key="6">
    <source>
        <dbReference type="Proteomes" id="UP001295740"/>
    </source>
</evidence>
<reference evidence="5" key="1">
    <citation type="submission" date="2023-10" db="EMBL/GenBank/DDBJ databases">
        <authorList>
            <person name="Hackl T."/>
        </authorList>
    </citation>
    <scope>NUCLEOTIDE SEQUENCE</scope>
</reference>
<protein>
    <submittedName>
        <fullName evidence="5">Uu.00g139990.m01.CDS01</fullName>
    </submittedName>
</protein>
<evidence type="ECO:0000313" key="5">
    <source>
        <dbReference type="EMBL" id="CAJ2508973.1"/>
    </source>
</evidence>
<accession>A0AAI8YL78</accession>
<feature type="domain" description="Glucose-methanol-choline oxidoreductase N-terminal" evidence="4">
    <location>
        <begin position="291"/>
        <end position="305"/>
    </location>
</feature>
<dbReference type="GO" id="GO:0050660">
    <property type="term" value="F:flavin adenine dinucleotide binding"/>
    <property type="evidence" value="ECO:0007669"/>
    <property type="project" value="InterPro"/>
</dbReference>
<dbReference type="InterPro" id="IPR012132">
    <property type="entry name" value="GMC_OxRdtase"/>
</dbReference>
<feature type="region of interest" description="Disordered" evidence="3">
    <location>
        <begin position="523"/>
        <end position="544"/>
    </location>
</feature>
<dbReference type="EMBL" id="CAUWAG010000012">
    <property type="protein sequence ID" value="CAJ2508973.1"/>
    <property type="molecule type" value="Genomic_DNA"/>
</dbReference>
<dbReference type="PIRSF" id="PIRSF000137">
    <property type="entry name" value="Alcohol_oxidase"/>
    <property type="match status" value="1"/>
</dbReference>
<evidence type="ECO:0000256" key="2">
    <source>
        <dbReference type="PIRSR" id="PIRSR000137-2"/>
    </source>
</evidence>
<dbReference type="InterPro" id="IPR007867">
    <property type="entry name" value="GMC_OxRtase_C"/>
</dbReference>
<dbReference type="Pfam" id="PF00732">
    <property type="entry name" value="GMC_oxred_N"/>
    <property type="match status" value="1"/>
</dbReference>
<dbReference type="GO" id="GO:0016614">
    <property type="term" value="F:oxidoreductase activity, acting on CH-OH group of donors"/>
    <property type="evidence" value="ECO:0007669"/>
    <property type="project" value="InterPro"/>
</dbReference>
<feature type="binding site" evidence="2">
    <location>
        <begin position="566"/>
        <end position="567"/>
    </location>
    <ligand>
        <name>FAD</name>
        <dbReference type="ChEBI" id="CHEBI:57692"/>
    </ligand>
</feature>
<dbReference type="PROSITE" id="PS51257">
    <property type="entry name" value="PROKAR_LIPOPROTEIN"/>
    <property type="match status" value="1"/>
</dbReference>
<dbReference type="InterPro" id="IPR036188">
    <property type="entry name" value="FAD/NAD-bd_sf"/>
</dbReference>
<dbReference type="Gene3D" id="3.50.50.60">
    <property type="entry name" value="FAD/NAD(P)-binding domain"/>
    <property type="match status" value="1"/>
</dbReference>
<sequence>MGLCKELPEDIKEVDVIIAGGGTAACIVAGRLAEADPGLSILVIEGGANNYNEPSVVQPAQFLTHIAPGSTSAIFYKAVKSSYLADRECIVPSGGILGGGSSINFMMYTRAQLEDFDSWKTPGWTADEVLPYLKKLETYHGPGSPSHHGASGPIHVSDSTMRVKRVEEEWLRAARTVGYPEISDLQSLDTNNGFQRWLRYASPDGKRSDTAHAYLHPRLNDGGHPNLHVLVEAKVVRVLFEDGDGDDAGGSGKRACGVEYTPSAAFTSRLDGAPAPKLQVRARRLVVVACGACGTPLVLERSGVGNPAILQKAGVPVVTDLPGVGHDYQDHHLILYPYKTSLKPEETLDDFYLGATSFEEAAEKNDPRIGWNTCDIASKLRPTDAEVAAMGPEFQDAWDMDFRDQPNRPMMSMGLLNAFVGDASTVDPGQYVSVCSFTTYPYSRGHIHITGPKVEDELDFNVGFFSDPHDLDVKKQIWAYKKGREIIRRTWFYRGEVPVYHPPFLSSSKAGVVSVDRDLEGAYDGEATGDTEAKGQGGQEIENFEYSPEDDKVIEQFIRMNIDTTWHSLGTAKMAPREEMGVVDKDLNVYGARGLKVADLSIAPENVGANTNNTALMIGEKAADIIIKELGLGLPV</sequence>
<evidence type="ECO:0000259" key="4">
    <source>
        <dbReference type="PROSITE" id="PS00624"/>
    </source>
</evidence>
<organism evidence="5 6">
    <name type="scientific">Anthostomella pinea</name>
    <dbReference type="NCBI Taxonomy" id="933095"/>
    <lineage>
        <taxon>Eukaryota</taxon>
        <taxon>Fungi</taxon>
        <taxon>Dikarya</taxon>
        <taxon>Ascomycota</taxon>
        <taxon>Pezizomycotina</taxon>
        <taxon>Sordariomycetes</taxon>
        <taxon>Xylariomycetidae</taxon>
        <taxon>Xylariales</taxon>
        <taxon>Xylariaceae</taxon>
        <taxon>Anthostomella</taxon>
    </lineage>
</organism>
<dbReference type="SUPFAM" id="SSF54373">
    <property type="entry name" value="FAD-linked reductases, C-terminal domain"/>
    <property type="match status" value="1"/>
</dbReference>
<dbReference type="Pfam" id="PF05199">
    <property type="entry name" value="GMC_oxred_C"/>
    <property type="match status" value="1"/>
</dbReference>
<keyword evidence="2" id="KW-0285">Flavoprotein</keyword>
<dbReference type="SUPFAM" id="SSF51905">
    <property type="entry name" value="FAD/NAD(P)-binding domain"/>
    <property type="match status" value="1"/>
</dbReference>
<keyword evidence="2" id="KW-0274">FAD</keyword>
<keyword evidence="6" id="KW-1185">Reference proteome</keyword>
<comment type="similarity">
    <text evidence="1">Belongs to the GMC oxidoreductase family.</text>
</comment>
<dbReference type="Proteomes" id="UP001295740">
    <property type="component" value="Unassembled WGS sequence"/>
</dbReference>
<proteinExistence type="inferred from homology"/>
<comment type="cofactor">
    <cofactor evidence="2">
        <name>FAD</name>
        <dbReference type="ChEBI" id="CHEBI:57692"/>
    </cofactor>
</comment>
<gene>
    <name evidence="5" type="ORF">KHLLAP_LOCUS9441</name>
</gene>
<evidence type="ECO:0000256" key="3">
    <source>
        <dbReference type="SAM" id="MobiDB-lite"/>
    </source>
</evidence>
<dbReference type="PANTHER" id="PTHR11552">
    <property type="entry name" value="GLUCOSE-METHANOL-CHOLINE GMC OXIDOREDUCTASE"/>
    <property type="match status" value="1"/>
</dbReference>
<dbReference type="PROSITE" id="PS00624">
    <property type="entry name" value="GMC_OXRED_2"/>
    <property type="match status" value="1"/>
</dbReference>
<dbReference type="PANTHER" id="PTHR11552:SF78">
    <property type="entry name" value="GLUCOSE-METHANOL-CHOLINE OXIDOREDUCTASE N-TERMINAL DOMAIN-CONTAINING PROTEIN"/>
    <property type="match status" value="1"/>
</dbReference>